<dbReference type="EMBL" id="BK063676">
    <property type="protein sequence ID" value="DBA35372.1"/>
    <property type="molecule type" value="Genomic_DNA"/>
</dbReference>
<dbReference type="Pfam" id="PF00583">
    <property type="entry name" value="Acetyltransf_1"/>
    <property type="match status" value="1"/>
</dbReference>
<dbReference type="RefSeq" id="YP_011108925.1">
    <property type="nucleotide sequence ID" value="NC_092586.1"/>
</dbReference>
<dbReference type="GeneID" id="98835763"/>
<dbReference type="SUPFAM" id="SSF55729">
    <property type="entry name" value="Acyl-CoA N-acyltransferases (Nat)"/>
    <property type="match status" value="1"/>
</dbReference>
<protein>
    <recommendedName>
        <fullName evidence="1">N-acetyltransferase domain-containing protein</fullName>
    </recommendedName>
</protein>
<dbReference type="InterPro" id="IPR000182">
    <property type="entry name" value="GNAT_dom"/>
</dbReference>
<sequence>MDYTTETYEDEGTFRTYVVELLHDRAHMLGDGSAYLERIDVDEGFRGQGIGTAAIREILGDFDALYTAPDNEDAARLYARIGEKVVGEDIDAAAPLECLYYLDQGFGVYSIEL</sequence>
<proteinExistence type="predicted"/>
<evidence type="ECO:0000259" key="1">
    <source>
        <dbReference type="PROSITE" id="PS51186"/>
    </source>
</evidence>
<evidence type="ECO:0000313" key="2">
    <source>
        <dbReference type="EMBL" id="DBA35372.1"/>
    </source>
</evidence>
<name>A0AA86XRS0_9CAUD</name>
<dbReference type="PROSITE" id="PS51186">
    <property type="entry name" value="GNAT"/>
    <property type="match status" value="1"/>
</dbReference>
<feature type="domain" description="N-acetyltransferase" evidence="1">
    <location>
        <begin position="1"/>
        <end position="105"/>
    </location>
</feature>
<dbReference type="InterPro" id="IPR016181">
    <property type="entry name" value="Acyl_CoA_acyltransferase"/>
</dbReference>
<keyword evidence="3" id="KW-1185">Reference proteome</keyword>
<dbReference type="Gene3D" id="3.40.630.30">
    <property type="match status" value="1"/>
</dbReference>
<reference evidence="2 3" key="1">
    <citation type="journal article" date="2023" name="Nat. Microbiol.">
        <title>A compendium of viruses from methanogenic archaea reveals their diversity and adaptations to the gut environment.</title>
        <authorList>
            <person name="Medvedeva S."/>
            <person name="Borrel G."/>
            <person name="Krupovic M."/>
            <person name="Gribaldo S."/>
        </authorList>
    </citation>
    <scope>NUCLEOTIDE SEQUENCE [LARGE SCALE GENOMIC DNA]</scope>
</reference>
<dbReference type="GO" id="GO:0016747">
    <property type="term" value="F:acyltransferase activity, transferring groups other than amino-acyl groups"/>
    <property type="evidence" value="ECO:0007669"/>
    <property type="project" value="InterPro"/>
</dbReference>
<organism evidence="2 3">
    <name type="scientific">Caudoviricetes sp. vir215</name>
    <dbReference type="NCBI Taxonomy" id="3068354"/>
    <lineage>
        <taxon>Viruses</taxon>
        <taxon>Duplodnaviria</taxon>
        <taxon>Heunggongvirae</taxon>
        <taxon>Uroviricota</taxon>
        <taxon>Caudoviricetes</taxon>
    </lineage>
</organism>
<dbReference type="Proteomes" id="UP001302265">
    <property type="component" value="Segment"/>
</dbReference>
<evidence type="ECO:0000313" key="3">
    <source>
        <dbReference type="Proteomes" id="UP001302265"/>
    </source>
</evidence>
<dbReference type="CDD" id="cd04301">
    <property type="entry name" value="NAT_SF"/>
    <property type="match status" value="1"/>
</dbReference>
<accession>A0AA86XRS0</accession>
<gene>
    <name evidence="2" type="ORF">vir215_00070</name>
</gene>